<proteinExistence type="predicted"/>
<organism evidence="3 4">
    <name type="scientific">Zopfia rhizophila CBS 207.26</name>
    <dbReference type="NCBI Taxonomy" id="1314779"/>
    <lineage>
        <taxon>Eukaryota</taxon>
        <taxon>Fungi</taxon>
        <taxon>Dikarya</taxon>
        <taxon>Ascomycota</taxon>
        <taxon>Pezizomycotina</taxon>
        <taxon>Dothideomycetes</taxon>
        <taxon>Dothideomycetes incertae sedis</taxon>
        <taxon>Zopfiaceae</taxon>
        <taxon>Zopfia</taxon>
    </lineage>
</organism>
<feature type="region of interest" description="Disordered" evidence="1">
    <location>
        <begin position="103"/>
        <end position="126"/>
    </location>
</feature>
<keyword evidence="2" id="KW-1133">Transmembrane helix</keyword>
<evidence type="ECO:0000313" key="3">
    <source>
        <dbReference type="EMBL" id="KAF2178649.1"/>
    </source>
</evidence>
<feature type="transmembrane region" description="Helical" evidence="2">
    <location>
        <begin position="30"/>
        <end position="51"/>
    </location>
</feature>
<accession>A0A6A6DK92</accession>
<name>A0A6A6DK92_9PEZI</name>
<protein>
    <recommendedName>
        <fullName evidence="5">Mid2 domain-containing protein</fullName>
    </recommendedName>
</protein>
<keyword evidence="4" id="KW-1185">Reference proteome</keyword>
<feature type="compositionally biased region" description="Polar residues" evidence="1">
    <location>
        <begin position="11"/>
        <end position="25"/>
    </location>
</feature>
<reference evidence="3" key="1">
    <citation type="journal article" date="2020" name="Stud. Mycol.">
        <title>101 Dothideomycetes genomes: a test case for predicting lifestyles and emergence of pathogens.</title>
        <authorList>
            <person name="Haridas S."/>
            <person name="Albert R."/>
            <person name="Binder M."/>
            <person name="Bloem J."/>
            <person name="Labutti K."/>
            <person name="Salamov A."/>
            <person name="Andreopoulos B."/>
            <person name="Baker S."/>
            <person name="Barry K."/>
            <person name="Bills G."/>
            <person name="Bluhm B."/>
            <person name="Cannon C."/>
            <person name="Castanera R."/>
            <person name="Culley D."/>
            <person name="Daum C."/>
            <person name="Ezra D."/>
            <person name="Gonzalez J."/>
            <person name="Henrissat B."/>
            <person name="Kuo A."/>
            <person name="Liang C."/>
            <person name="Lipzen A."/>
            <person name="Lutzoni F."/>
            <person name="Magnuson J."/>
            <person name="Mondo S."/>
            <person name="Nolan M."/>
            <person name="Ohm R."/>
            <person name="Pangilinan J."/>
            <person name="Park H.-J."/>
            <person name="Ramirez L."/>
            <person name="Alfaro M."/>
            <person name="Sun H."/>
            <person name="Tritt A."/>
            <person name="Yoshinaga Y."/>
            <person name="Zwiers L.-H."/>
            <person name="Turgeon B."/>
            <person name="Goodwin S."/>
            <person name="Spatafora J."/>
            <person name="Crous P."/>
            <person name="Grigoriev I."/>
        </authorList>
    </citation>
    <scope>NUCLEOTIDE SEQUENCE</scope>
    <source>
        <strain evidence="3">CBS 207.26</strain>
    </source>
</reference>
<dbReference type="EMBL" id="ML994674">
    <property type="protein sequence ID" value="KAF2178649.1"/>
    <property type="molecule type" value="Genomic_DNA"/>
</dbReference>
<keyword evidence="2" id="KW-0472">Membrane</keyword>
<keyword evidence="2" id="KW-0812">Transmembrane</keyword>
<sequence length="126" mass="13390">MQGFGWPNAPDASQTPQQQQNPSLSTGAKAGIGVGAAIGVITILGAIFFAYKARSWKKRATNPSPYYVEGGEHADYPRIEKCQYAGYPPSELLDGRTAAMELTPASPTKLPGNGLVIPPMTPNERS</sequence>
<evidence type="ECO:0000256" key="2">
    <source>
        <dbReference type="SAM" id="Phobius"/>
    </source>
</evidence>
<evidence type="ECO:0000313" key="4">
    <source>
        <dbReference type="Proteomes" id="UP000800200"/>
    </source>
</evidence>
<evidence type="ECO:0000256" key="1">
    <source>
        <dbReference type="SAM" id="MobiDB-lite"/>
    </source>
</evidence>
<dbReference type="AlphaFoldDB" id="A0A6A6DK92"/>
<evidence type="ECO:0008006" key="5">
    <source>
        <dbReference type="Google" id="ProtNLM"/>
    </source>
</evidence>
<gene>
    <name evidence="3" type="ORF">K469DRAFT_695437</name>
</gene>
<dbReference type="Proteomes" id="UP000800200">
    <property type="component" value="Unassembled WGS sequence"/>
</dbReference>
<feature type="region of interest" description="Disordered" evidence="1">
    <location>
        <begin position="1"/>
        <end position="28"/>
    </location>
</feature>